<name>A0A6G1H400_9PEZI</name>
<evidence type="ECO:0000313" key="3">
    <source>
        <dbReference type="Proteomes" id="UP000800041"/>
    </source>
</evidence>
<evidence type="ECO:0000256" key="1">
    <source>
        <dbReference type="SAM" id="MobiDB-lite"/>
    </source>
</evidence>
<dbReference type="PANTHER" id="PTHR42053:SF1">
    <property type="match status" value="1"/>
</dbReference>
<feature type="compositionally biased region" description="Low complexity" evidence="1">
    <location>
        <begin position="252"/>
        <end position="266"/>
    </location>
</feature>
<dbReference type="AlphaFoldDB" id="A0A6G1H400"/>
<organism evidence="2 3">
    <name type="scientific">Aulographum hederae CBS 113979</name>
    <dbReference type="NCBI Taxonomy" id="1176131"/>
    <lineage>
        <taxon>Eukaryota</taxon>
        <taxon>Fungi</taxon>
        <taxon>Dikarya</taxon>
        <taxon>Ascomycota</taxon>
        <taxon>Pezizomycotina</taxon>
        <taxon>Dothideomycetes</taxon>
        <taxon>Pleosporomycetidae</taxon>
        <taxon>Aulographales</taxon>
        <taxon>Aulographaceae</taxon>
    </lineage>
</organism>
<feature type="compositionally biased region" description="Low complexity" evidence="1">
    <location>
        <begin position="97"/>
        <end position="115"/>
    </location>
</feature>
<feature type="region of interest" description="Disordered" evidence="1">
    <location>
        <begin position="234"/>
        <end position="295"/>
    </location>
</feature>
<feature type="compositionally biased region" description="Polar residues" evidence="1">
    <location>
        <begin position="267"/>
        <end position="276"/>
    </location>
</feature>
<evidence type="ECO:0000313" key="2">
    <source>
        <dbReference type="EMBL" id="KAF1987782.1"/>
    </source>
</evidence>
<feature type="region of interest" description="Disordered" evidence="1">
    <location>
        <begin position="1"/>
        <end position="49"/>
    </location>
</feature>
<protein>
    <submittedName>
        <fullName evidence="2">Uncharacterized protein</fullName>
    </submittedName>
</protein>
<accession>A0A6G1H400</accession>
<sequence length="295" mass="30986">MATTQKPQLASINTMKTPLSATYPSELRSPQVGSPAFIKREDSQKTPITPPAAYLDFLKTLSPTLMSPLSAGGATRKSFSEKPAALLSNHSSDSVQTLSTDASDSSSSTITRTSSMDSAAPILATASSSKPSSRSSSCSSISRDAIDPALDSIGPCKSTTTSTSTSKHPTGPPADMKITIPPASPFVRPLSLSARTPRRLHIPQSPYSAGAAPSPLSAGARSVQSIYSPYSATMSPRDWELERGPSTGGSGRVNVKVRQVVTRTVTYSRQPGQSVGQPLVDPVPANKKRKIEESR</sequence>
<keyword evidence="3" id="KW-1185">Reference proteome</keyword>
<dbReference type="OrthoDB" id="5405654at2759"/>
<feature type="region of interest" description="Disordered" evidence="1">
    <location>
        <begin position="66"/>
        <end position="115"/>
    </location>
</feature>
<gene>
    <name evidence="2" type="ORF">K402DRAFT_412014</name>
</gene>
<reference evidence="2" key="1">
    <citation type="journal article" date="2020" name="Stud. Mycol.">
        <title>101 Dothideomycetes genomes: a test case for predicting lifestyles and emergence of pathogens.</title>
        <authorList>
            <person name="Haridas S."/>
            <person name="Albert R."/>
            <person name="Binder M."/>
            <person name="Bloem J."/>
            <person name="Labutti K."/>
            <person name="Salamov A."/>
            <person name="Andreopoulos B."/>
            <person name="Baker S."/>
            <person name="Barry K."/>
            <person name="Bills G."/>
            <person name="Bluhm B."/>
            <person name="Cannon C."/>
            <person name="Castanera R."/>
            <person name="Culley D."/>
            <person name="Daum C."/>
            <person name="Ezra D."/>
            <person name="Gonzalez J."/>
            <person name="Henrissat B."/>
            <person name="Kuo A."/>
            <person name="Liang C."/>
            <person name="Lipzen A."/>
            <person name="Lutzoni F."/>
            <person name="Magnuson J."/>
            <person name="Mondo S."/>
            <person name="Nolan M."/>
            <person name="Ohm R."/>
            <person name="Pangilinan J."/>
            <person name="Park H.-J."/>
            <person name="Ramirez L."/>
            <person name="Alfaro M."/>
            <person name="Sun H."/>
            <person name="Tritt A."/>
            <person name="Yoshinaga Y."/>
            <person name="Zwiers L.-H."/>
            <person name="Turgeon B."/>
            <person name="Goodwin S."/>
            <person name="Spatafora J."/>
            <person name="Crous P."/>
            <person name="Grigoriev I."/>
        </authorList>
    </citation>
    <scope>NUCLEOTIDE SEQUENCE</scope>
    <source>
        <strain evidence="2">CBS 113979</strain>
    </source>
</reference>
<feature type="region of interest" description="Disordered" evidence="1">
    <location>
        <begin position="149"/>
        <end position="183"/>
    </location>
</feature>
<dbReference type="PANTHER" id="PTHR42053">
    <property type="match status" value="1"/>
</dbReference>
<dbReference type="Proteomes" id="UP000800041">
    <property type="component" value="Unassembled WGS sequence"/>
</dbReference>
<proteinExistence type="predicted"/>
<feature type="compositionally biased region" description="Polar residues" evidence="1">
    <location>
        <begin position="1"/>
        <end position="23"/>
    </location>
</feature>
<dbReference type="EMBL" id="ML977151">
    <property type="protein sequence ID" value="KAF1987782.1"/>
    <property type="molecule type" value="Genomic_DNA"/>
</dbReference>